<dbReference type="EMBL" id="NWUS01000001">
    <property type="protein sequence ID" value="MBA5725029.1"/>
    <property type="molecule type" value="Genomic_DNA"/>
</dbReference>
<sequence>MTTAIDLCNRAMMRLGTQSNITAFDDGSVEASVCAAYYDDVLLSLLAHPASFGGPSYTWQWPRCVGTGTAVSSDSPLWRYEILLPEDSVRVLRVDDGKTVKPVDQRMKMFDQRNSFGEGMGKAGGPVLRPVILTNSQTVSVTYITKSVDIDYWPPAFRRAFWLCLASSVATTLGIDGNTIAAVEQEASREVERACLADQRVDVVSTETMPDWLGVRFSGLGYGHHIHQTSNTLDAGYIAGGSQPPAPAAAPYAPPMGKNGVIPTGLETRDIAEGTYNYIPSDVPDGRIGILTIGRSPVGWRRPYHTVTINPTASDKTGEYDR</sequence>
<evidence type="ECO:0000313" key="2">
    <source>
        <dbReference type="Proteomes" id="UP001516390"/>
    </source>
</evidence>
<reference evidence="1 2" key="1">
    <citation type="submission" date="2017-09" db="EMBL/GenBank/DDBJ databases">
        <authorList>
            <person name="Jakob F."/>
        </authorList>
    </citation>
    <scope>NUCLEOTIDE SEQUENCE [LARGE SCALE GENOMIC DNA]</scope>
    <source>
        <strain evidence="1 2">TMW 2.1880</strain>
    </source>
</reference>
<accession>A0ABR5ZL28</accession>
<organism evidence="1 2">
    <name type="scientific">Bombella favorum</name>
    <dbReference type="NCBI Taxonomy" id="2039164"/>
    <lineage>
        <taxon>Bacteria</taxon>
        <taxon>Pseudomonadati</taxon>
        <taxon>Pseudomonadota</taxon>
        <taxon>Alphaproteobacteria</taxon>
        <taxon>Acetobacterales</taxon>
        <taxon>Acetobacteraceae</taxon>
        <taxon>Bombella</taxon>
    </lineage>
</organism>
<keyword evidence="2" id="KW-1185">Reference proteome</keyword>
<comment type="caution">
    <text evidence="1">The sequence shown here is derived from an EMBL/GenBank/DDBJ whole genome shotgun (WGS) entry which is preliminary data.</text>
</comment>
<gene>
    <name evidence="1" type="ORF">CPA57_01885</name>
</gene>
<name>A0ABR5ZL28_9PROT</name>
<protein>
    <submittedName>
        <fullName evidence="1">Uncharacterized protein</fullName>
    </submittedName>
</protein>
<evidence type="ECO:0000313" key="1">
    <source>
        <dbReference type="EMBL" id="MBA5725029.1"/>
    </source>
</evidence>
<proteinExistence type="predicted"/>
<dbReference type="RefSeq" id="WP_182081001.1">
    <property type="nucleotide sequence ID" value="NZ_NWUS01000001.1"/>
</dbReference>
<dbReference type="Proteomes" id="UP001516390">
    <property type="component" value="Unassembled WGS sequence"/>
</dbReference>